<evidence type="ECO:0000313" key="3">
    <source>
        <dbReference type="Proteomes" id="UP000233469"/>
    </source>
</evidence>
<evidence type="ECO:0000313" key="2">
    <source>
        <dbReference type="EMBL" id="PKK61090.1"/>
    </source>
</evidence>
<accession>A0A2N1MHH0</accession>
<comment type="caution">
    <text evidence="2">The sequence shown here is derived from an EMBL/GenBank/DDBJ whole genome shotgun (WGS) entry which is preliminary data.</text>
</comment>
<dbReference type="AlphaFoldDB" id="A0A2N1MHH0"/>
<keyword evidence="1" id="KW-0472">Membrane</keyword>
<keyword evidence="1" id="KW-0812">Transmembrane</keyword>
<feature type="transmembrane region" description="Helical" evidence="1">
    <location>
        <begin position="40"/>
        <end position="62"/>
    </location>
</feature>
<reference evidence="2 3" key="2">
    <citation type="submission" date="2017-10" db="EMBL/GenBank/DDBJ databases">
        <title>Extensive intraspecific genome diversity in a model arbuscular mycorrhizal fungus.</title>
        <authorList>
            <person name="Chen E.C.H."/>
            <person name="Morin E."/>
            <person name="Baudet D."/>
            <person name="Noel J."/>
            <person name="Ndikumana S."/>
            <person name="Charron P."/>
            <person name="St-Onge C."/>
            <person name="Giorgi J."/>
            <person name="Grigoriev I.V."/>
            <person name="Roux C."/>
            <person name="Martin F.M."/>
            <person name="Corradi N."/>
        </authorList>
    </citation>
    <scope>NUCLEOTIDE SEQUENCE [LARGE SCALE GENOMIC DNA]</scope>
    <source>
        <strain evidence="2 3">C2</strain>
    </source>
</reference>
<proteinExistence type="predicted"/>
<name>A0A2N1MHH0_9GLOM</name>
<dbReference type="EMBL" id="LLXL01002343">
    <property type="protein sequence ID" value="PKK61090.1"/>
    <property type="molecule type" value="Genomic_DNA"/>
</dbReference>
<gene>
    <name evidence="2" type="ORF">RhiirC2_226564</name>
</gene>
<evidence type="ECO:0008006" key="4">
    <source>
        <dbReference type="Google" id="ProtNLM"/>
    </source>
</evidence>
<protein>
    <recommendedName>
        <fullName evidence="4">Ion transport domain-containing protein</fullName>
    </recommendedName>
</protein>
<evidence type="ECO:0000256" key="1">
    <source>
        <dbReference type="SAM" id="Phobius"/>
    </source>
</evidence>
<dbReference type="Proteomes" id="UP000233469">
    <property type="component" value="Unassembled WGS sequence"/>
</dbReference>
<reference evidence="2 3" key="1">
    <citation type="submission" date="2016-04" db="EMBL/GenBank/DDBJ databases">
        <title>Genome analyses suggest a sexual origin of heterokaryosis in a supposedly ancient asexual fungus.</title>
        <authorList>
            <person name="Ropars J."/>
            <person name="Sedzielewska K."/>
            <person name="Noel J."/>
            <person name="Charron P."/>
            <person name="Farinelli L."/>
            <person name="Marton T."/>
            <person name="Kruger M."/>
            <person name="Pelin A."/>
            <person name="Brachmann A."/>
            <person name="Corradi N."/>
        </authorList>
    </citation>
    <scope>NUCLEOTIDE SEQUENCE [LARGE SCALE GENOMIC DNA]</scope>
    <source>
        <strain evidence="2 3">C2</strain>
    </source>
</reference>
<keyword evidence="1" id="KW-1133">Transmembrane helix</keyword>
<organism evidence="2 3">
    <name type="scientific">Rhizophagus irregularis</name>
    <dbReference type="NCBI Taxonomy" id="588596"/>
    <lineage>
        <taxon>Eukaryota</taxon>
        <taxon>Fungi</taxon>
        <taxon>Fungi incertae sedis</taxon>
        <taxon>Mucoromycota</taxon>
        <taxon>Glomeromycotina</taxon>
        <taxon>Glomeromycetes</taxon>
        <taxon>Glomerales</taxon>
        <taxon>Glomeraceae</taxon>
        <taxon>Rhizophagus</taxon>
    </lineage>
</organism>
<sequence length="147" mass="17338">MEFFIRPNPNPFVKTINRAIYETWGGEAMINFKWEKYGRYYYAIIWIIFAALLGCFTAATTLSEDYISEKDRKILYISSIFLGIIHLIIELRQFIYDPIAWISDPWNYFDLGAYLLPTCTSIYSLKNDDKIFFLISISLLLSRLLPF</sequence>
<feature type="transmembrane region" description="Helical" evidence="1">
    <location>
        <begin position="74"/>
        <end position="95"/>
    </location>
</feature>